<evidence type="ECO:0000259" key="5">
    <source>
        <dbReference type="Pfam" id="PF01494"/>
    </source>
</evidence>
<dbReference type="Pfam" id="PF01494">
    <property type="entry name" value="FAD_binding_3"/>
    <property type="match status" value="1"/>
</dbReference>
<dbReference type="EMBL" id="FNUS01000002">
    <property type="protein sequence ID" value="SEF93174.1"/>
    <property type="molecule type" value="Genomic_DNA"/>
</dbReference>
<dbReference type="AlphaFoldDB" id="A0A1H5W0X5"/>
<dbReference type="Gene3D" id="3.50.50.60">
    <property type="entry name" value="FAD/NAD(P)-binding domain"/>
    <property type="match status" value="1"/>
</dbReference>
<name>A0A1H5W0X5_9FLAO</name>
<keyword evidence="4" id="KW-0503">Monooxygenase</keyword>
<feature type="domain" description="FAD-binding" evidence="5">
    <location>
        <begin position="87"/>
        <end position="420"/>
    </location>
</feature>
<dbReference type="PANTHER" id="PTHR46972:SF1">
    <property type="entry name" value="FAD DEPENDENT OXIDOREDUCTASE DOMAIN-CONTAINING PROTEIN"/>
    <property type="match status" value="1"/>
</dbReference>
<evidence type="ECO:0000256" key="2">
    <source>
        <dbReference type="ARBA" id="ARBA00022827"/>
    </source>
</evidence>
<evidence type="ECO:0000256" key="3">
    <source>
        <dbReference type="ARBA" id="ARBA00023002"/>
    </source>
</evidence>
<keyword evidence="7" id="KW-1185">Reference proteome</keyword>
<accession>A0A1H5W0X5</accession>
<dbReference type="PRINTS" id="PR00420">
    <property type="entry name" value="RNGMNOXGNASE"/>
</dbReference>
<dbReference type="InterPro" id="IPR036188">
    <property type="entry name" value="FAD/NAD-bd_sf"/>
</dbReference>
<protein>
    <submittedName>
        <fullName evidence="6">2-polyprenyl-6-methoxyphenol hydroxylase</fullName>
    </submittedName>
</protein>
<evidence type="ECO:0000313" key="6">
    <source>
        <dbReference type="EMBL" id="SEF93174.1"/>
    </source>
</evidence>
<keyword evidence="3" id="KW-0560">Oxidoreductase</keyword>
<proteinExistence type="predicted"/>
<evidence type="ECO:0000256" key="1">
    <source>
        <dbReference type="ARBA" id="ARBA00022630"/>
    </source>
</evidence>
<organism evidence="6 7">
    <name type="scientific">Halpernia humi</name>
    <dbReference type="NCBI Taxonomy" id="493375"/>
    <lineage>
        <taxon>Bacteria</taxon>
        <taxon>Pseudomonadati</taxon>
        <taxon>Bacteroidota</taxon>
        <taxon>Flavobacteriia</taxon>
        <taxon>Flavobacteriales</taxon>
        <taxon>Weeksellaceae</taxon>
        <taxon>Chryseobacterium group</taxon>
        <taxon>Halpernia</taxon>
    </lineage>
</organism>
<keyword evidence="1" id="KW-0285">Flavoprotein</keyword>
<dbReference type="Proteomes" id="UP000236738">
    <property type="component" value="Unassembled WGS sequence"/>
</dbReference>
<dbReference type="SUPFAM" id="SSF51905">
    <property type="entry name" value="FAD/NAD(P)-binding domain"/>
    <property type="match status" value="1"/>
</dbReference>
<reference evidence="7" key="1">
    <citation type="submission" date="2016-10" db="EMBL/GenBank/DDBJ databases">
        <authorList>
            <person name="Varghese N."/>
            <person name="Submissions S."/>
        </authorList>
    </citation>
    <scope>NUCLEOTIDE SEQUENCE [LARGE SCALE GENOMIC DNA]</scope>
    <source>
        <strain evidence="7">DSM 21580</strain>
    </source>
</reference>
<evidence type="ECO:0000256" key="4">
    <source>
        <dbReference type="ARBA" id="ARBA00023033"/>
    </source>
</evidence>
<gene>
    <name evidence="6" type="ORF">SAMN05421847_1069</name>
</gene>
<dbReference type="RefSeq" id="WP_103913076.1">
    <property type="nucleotide sequence ID" value="NZ_FNUS01000002.1"/>
</dbReference>
<dbReference type="PANTHER" id="PTHR46972">
    <property type="entry name" value="MONOOXYGENASE ASQM-RELATED"/>
    <property type="match status" value="1"/>
</dbReference>
<dbReference type="InterPro" id="IPR002938">
    <property type="entry name" value="FAD-bd"/>
</dbReference>
<dbReference type="GO" id="GO:0071949">
    <property type="term" value="F:FAD binding"/>
    <property type="evidence" value="ECO:0007669"/>
    <property type="project" value="InterPro"/>
</dbReference>
<dbReference type="OrthoDB" id="9782160at2"/>
<keyword evidence="2" id="KW-0274">FAD</keyword>
<dbReference type="GO" id="GO:0004497">
    <property type="term" value="F:monooxygenase activity"/>
    <property type="evidence" value="ECO:0007669"/>
    <property type="project" value="UniProtKB-KW"/>
</dbReference>
<sequence>MENQENIAKKWQICPECNGQGRVRQKIKRKKKLYYEKALEIYENTDQKGEKPIPPKSHLKICENCNASGIIPSENYPIPDTEHFPKIAIIGGGIGGVALAVACLHRGIPFTLYEKDESFNARMQGYGLTLQQANVAIKAFGIKKLKDGIVSTRHVVHNIEGKILGEWGKRKWLANNEKTATRRSNMHIARQSLRLELLQQLDEKNAVKWNHQLLDLKNLTDKTVELKFKINDEIKTTKADLVVGADGIRSTVRNFIIDEKLSPLRYLDCIVILGICPLKKNKTLKSELLDSETVFQTANGVERMYMMPYSSTEIMWQFSYPISEELALNLSREGSKALKNDVFERTKSWHSPISDIISGTPQENISGYPVYDRVVLNSDLFKKIGSVTLLGDAAHPMSPFKGQGANQALLDALSLAKIIYKNCKYKNWREDGIRTSVLNQFEKEMLERTAIKVKDSREAATILHSETVLIETNQPRGNILK</sequence>
<evidence type="ECO:0000313" key="7">
    <source>
        <dbReference type="Proteomes" id="UP000236738"/>
    </source>
</evidence>